<keyword evidence="2" id="KW-0547">Nucleotide-binding</keyword>
<keyword evidence="1" id="KW-0813">Transport</keyword>
<protein>
    <submittedName>
        <fullName evidence="5">ATP-binding cassette domain-containing protein</fullName>
    </submittedName>
</protein>
<dbReference type="PROSITE" id="PS50893">
    <property type="entry name" value="ABC_TRANSPORTER_2"/>
    <property type="match status" value="1"/>
</dbReference>
<proteinExistence type="predicted"/>
<comment type="caution">
    <text evidence="5">The sequence shown here is derived from an EMBL/GenBank/DDBJ whole genome shotgun (WGS) entry which is preliminary data.</text>
</comment>
<accession>A0ABR7PA54</accession>
<name>A0ABR7PA54_9FIRM</name>
<keyword evidence="6" id="KW-1185">Reference proteome</keyword>
<dbReference type="CDD" id="cd03230">
    <property type="entry name" value="ABC_DR_subfamily_A"/>
    <property type="match status" value="1"/>
</dbReference>
<dbReference type="Proteomes" id="UP000661649">
    <property type="component" value="Unassembled WGS sequence"/>
</dbReference>
<dbReference type="PANTHER" id="PTHR42939:SF3">
    <property type="entry name" value="ABC TRANSPORTER ATP-BINDING COMPONENT"/>
    <property type="match status" value="1"/>
</dbReference>
<feature type="domain" description="ABC transporter" evidence="4">
    <location>
        <begin position="2"/>
        <end position="227"/>
    </location>
</feature>
<evidence type="ECO:0000313" key="5">
    <source>
        <dbReference type="EMBL" id="MBC8628300.1"/>
    </source>
</evidence>
<dbReference type="InterPro" id="IPR003439">
    <property type="entry name" value="ABC_transporter-like_ATP-bd"/>
</dbReference>
<sequence>MIEMQEVDKNYNDFHFHLSMKIPKGQITGLIGKNGAGKSTAIKLILGLIKPDSGTVKVFGTPIKKLEPDKKQAIGVSLAESGFSTQLTISDIEQILEKTYIHFEKEKFEQKCKLLNLPKKKKLQEFSTGMKAKLKVLTAITHKARLLILDEPTLGLDIEARTEILDLLRDYLIEDENRSILITSHISADLETLCDDIYLVHNGKLMLHEKIDVILEQYGILKVTKEQYETLDKEAILKIQKEAYGYACLTNDKNYYLENYPQIAVENGRIDALILMTTGGY</sequence>
<dbReference type="Pfam" id="PF00005">
    <property type="entry name" value="ABC_tran"/>
    <property type="match status" value="1"/>
</dbReference>
<evidence type="ECO:0000256" key="1">
    <source>
        <dbReference type="ARBA" id="ARBA00022448"/>
    </source>
</evidence>
<dbReference type="PANTHER" id="PTHR42939">
    <property type="entry name" value="ABC TRANSPORTER ATP-BINDING PROTEIN ALBC-RELATED"/>
    <property type="match status" value="1"/>
</dbReference>
<dbReference type="InterPro" id="IPR003593">
    <property type="entry name" value="AAA+_ATPase"/>
</dbReference>
<dbReference type="EMBL" id="JACRTP010000002">
    <property type="protein sequence ID" value="MBC8628300.1"/>
    <property type="molecule type" value="Genomic_DNA"/>
</dbReference>
<gene>
    <name evidence="5" type="ORF">H8712_06670</name>
</gene>
<dbReference type="SMART" id="SM00382">
    <property type="entry name" value="AAA"/>
    <property type="match status" value="1"/>
</dbReference>
<dbReference type="Gene3D" id="3.40.50.300">
    <property type="entry name" value="P-loop containing nucleotide triphosphate hydrolases"/>
    <property type="match status" value="1"/>
</dbReference>
<dbReference type="InterPro" id="IPR027417">
    <property type="entry name" value="P-loop_NTPase"/>
</dbReference>
<organism evidence="5 6">
    <name type="scientific">Blautia stercoris</name>
    <dbReference type="NCBI Taxonomy" id="871664"/>
    <lineage>
        <taxon>Bacteria</taxon>
        <taxon>Bacillati</taxon>
        <taxon>Bacillota</taxon>
        <taxon>Clostridia</taxon>
        <taxon>Lachnospirales</taxon>
        <taxon>Lachnospiraceae</taxon>
        <taxon>Blautia</taxon>
    </lineage>
</organism>
<evidence type="ECO:0000259" key="4">
    <source>
        <dbReference type="PROSITE" id="PS50893"/>
    </source>
</evidence>
<evidence type="ECO:0000256" key="3">
    <source>
        <dbReference type="ARBA" id="ARBA00022840"/>
    </source>
</evidence>
<evidence type="ECO:0000313" key="6">
    <source>
        <dbReference type="Proteomes" id="UP000661649"/>
    </source>
</evidence>
<keyword evidence="3 5" id="KW-0067">ATP-binding</keyword>
<reference evidence="5 6" key="1">
    <citation type="submission" date="2020-08" db="EMBL/GenBank/DDBJ databases">
        <title>Genome public.</title>
        <authorList>
            <person name="Liu C."/>
            <person name="Sun Q."/>
        </authorList>
    </citation>
    <scope>NUCLEOTIDE SEQUENCE [LARGE SCALE GENOMIC DNA]</scope>
    <source>
        <strain evidence="5 6">3_YM_SP_D4_24.mj</strain>
    </source>
</reference>
<dbReference type="InterPro" id="IPR051782">
    <property type="entry name" value="ABC_Transporter_VariousFunc"/>
</dbReference>
<dbReference type="GO" id="GO:0005524">
    <property type="term" value="F:ATP binding"/>
    <property type="evidence" value="ECO:0007669"/>
    <property type="project" value="UniProtKB-KW"/>
</dbReference>
<dbReference type="RefSeq" id="WP_187558476.1">
    <property type="nucleotide sequence ID" value="NZ_JACRTP010000002.1"/>
</dbReference>
<evidence type="ECO:0000256" key="2">
    <source>
        <dbReference type="ARBA" id="ARBA00022741"/>
    </source>
</evidence>
<dbReference type="SUPFAM" id="SSF52540">
    <property type="entry name" value="P-loop containing nucleoside triphosphate hydrolases"/>
    <property type="match status" value="1"/>
</dbReference>